<dbReference type="EC" id="2.5.1.6" evidence="10"/>
<feature type="domain" description="S-adenosylmethionine synthetase central" evidence="14">
    <location>
        <begin position="115"/>
        <end position="231"/>
    </location>
</feature>
<accession>A0ABT1Y7V1</accession>
<keyword evidence="3 10" id="KW-0554">One-carbon metabolism</keyword>
<evidence type="ECO:0000256" key="9">
    <source>
        <dbReference type="ARBA" id="ARBA00022958"/>
    </source>
</evidence>
<feature type="binding site" evidence="10">
    <location>
        <position position="43"/>
    </location>
    <ligand>
        <name>K(+)</name>
        <dbReference type="ChEBI" id="CHEBI:29103"/>
    </ligand>
</feature>
<feature type="binding site" description="in other chain" evidence="10">
    <location>
        <position position="270"/>
    </location>
    <ligand>
        <name>L-methionine</name>
        <dbReference type="ChEBI" id="CHEBI:57844"/>
        <note>ligand shared between two neighboring subunits</note>
    </ligand>
</feature>
<dbReference type="PROSITE" id="PS00377">
    <property type="entry name" value="ADOMET_SYNTHASE_2"/>
    <property type="match status" value="1"/>
</dbReference>
<dbReference type="Proteomes" id="UP001524944">
    <property type="component" value="Unassembled WGS sequence"/>
</dbReference>
<dbReference type="PIRSF" id="PIRSF000497">
    <property type="entry name" value="MAT"/>
    <property type="match status" value="1"/>
</dbReference>
<dbReference type="InterPro" id="IPR022631">
    <property type="entry name" value="ADOMET_SYNTHASE_CS"/>
</dbReference>
<name>A0ABT1Y7V1_9FIRM</name>
<sequence length="384" mass="42511">MTRSYFTSESVTSGHPDKLCDKIADSILDEILRQDPLGHVACEVTATSNKLHIMGEITARSSVNYDAVARKVIADIGYTDDDSGFNADTCKITVDIHEQSPDIARGVNKTEPLDGGAGDQGMMFGYACRETEYLMPYPIEMAHKLAHRLETVRKSGVLPYLRPDGKTQVTVEYEDGKPKRISSVIIAAQHRDDVTIDQLRDDITKHVILSVLPEEMIDSWTDFYINPTGRFVLGGPAGDTGLTGRKIIADTYGGYARHGGGSFSGKDGTKVDKSGAYMARYLAKNIVAAGIADRCEVQISYAIGLSEPLSFHIEDFGTGRVAMDKVRDHIIQTVDMRPVAIIRKFELYRPIYARLSCYGHFGENAKDMPWEICDMTDQLKHNEC</sequence>
<comment type="function">
    <text evidence="10">Catalyzes the formation of S-adenosylmethionine (AdoMet) from methionine and ATP. The overall synthetic reaction is composed of two sequential steps, AdoMet formation and the subsequent tripolyphosphate hydrolysis which occurs prior to release of AdoMet from the enzyme.</text>
</comment>
<gene>
    <name evidence="10 16" type="primary">metK</name>
    <name evidence="16" type="ORF">NVS47_15760</name>
</gene>
<dbReference type="InterPro" id="IPR022630">
    <property type="entry name" value="S-AdoMet_synt_C"/>
</dbReference>
<keyword evidence="17" id="KW-1185">Reference proteome</keyword>
<feature type="binding site" evidence="10">
    <location>
        <position position="17"/>
    </location>
    <ligand>
        <name>Mg(2+)</name>
        <dbReference type="ChEBI" id="CHEBI:18420"/>
    </ligand>
</feature>
<organism evidence="16 17">
    <name type="scientific">Dehalobacterium formicoaceticum</name>
    <dbReference type="NCBI Taxonomy" id="51515"/>
    <lineage>
        <taxon>Bacteria</taxon>
        <taxon>Bacillati</taxon>
        <taxon>Bacillota</taxon>
        <taxon>Clostridia</taxon>
        <taxon>Eubacteriales</taxon>
        <taxon>Peptococcaceae</taxon>
        <taxon>Dehalobacterium</taxon>
    </lineage>
</organism>
<comment type="caution">
    <text evidence="16">The sequence shown here is derived from an EMBL/GenBank/DDBJ whole genome shotgun (WGS) entry which is preliminary data.</text>
</comment>
<evidence type="ECO:0000256" key="7">
    <source>
        <dbReference type="ARBA" id="ARBA00022840"/>
    </source>
</evidence>
<dbReference type="Pfam" id="PF02773">
    <property type="entry name" value="S-AdoMet_synt_C"/>
    <property type="match status" value="1"/>
</dbReference>
<evidence type="ECO:0000256" key="12">
    <source>
        <dbReference type="RuleBase" id="RU004462"/>
    </source>
</evidence>
<dbReference type="SUPFAM" id="SSF55973">
    <property type="entry name" value="S-adenosylmethionine synthetase"/>
    <property type="match status" value="3"/>
</dbReference>
<feature type="binding site" description="in other chain" evidence="10">
    <location>
        <position position="56"/>
    </location>
    <ligand>
        <name>L-methionine</name>
        <dbReference type="ChEBI" id="CHEBI:57844"/>
        <note>ligand shared between two neighboring subunits</note>
    </ligand>
</feature>
<feature type="binding site" description="in other chain" evidence="10">
    <location>
        <begin position="245"/>
        <end position="246"/>
    </location>
    <ligand>
        <name>ATP</name>
        <dbReference type="ChEBI" id="CHEBI:30616"/>
        <note>ligand shared between two neighboring subunits</note>
    </ligand>
</feature>
<reference evidence="16 17" key="1">
    <citation type="submission" date="2022-08" db="EMBL/GenBank/DDBJ databases">
        <title>Proteogenomics of the novel Dehalobacterium formicoaceticum strain EZ94 highlights a key role of methyltransferases during anaerobic dichloromethane degradation.</title>
        <authorList>
            <person name="Wasmund K."/>
        </authorList>
    </citation>
    <scope>NUCLEOTIDE SEQUENCE [LARGE SCALE GENOMIC DNA]</scope>
    <source>
        <strain evidence="16 17">EZ94</strain>
    </source>
</reference>
<dbReference type="PROSITE" id="PS00376">
    <property type="entry name" value="ADOMET_SYNTHASE_1"/>
    <property type="match status" value="1"/>
</dbReference>
<dbReference type="InterPro" id="IPR022628">
    <property type="entry name" value="S-AdoMet_synt_N"/>
</dbReference>
<dbReference type="NCBIfam" id="TIGR01034">
    <property type="entry name" value="metK"/>
    <property type="match status" value="1"/>
</dbReference>
<evidence type="ECO:0000256" key="8">
    <source>
        <dbReference type="ARBA" id="ARBA00022842"/>
    </source>
</evidence>
<dbReference type="InterPro" id="IPR022636">
    <property type="entry name" value="S-AdoMet_synthetase_sfam"/>
</dbReference>
<feature type="domain" description="S-adenosylmethionine synthetase N-terminal" evidence="13">
    <location>
        <begin position="5"/>
        <end position="101"/>
    </location>
</feature>
<keyword evidence="4 10" id="KW-0808">Transferase</keyword>
<evidence type="ECO:0000259" key="14">
    <source>
        <dbReference type="Pfam" id="PF02772"/>
    </source>
</evidence>
<feature type="binding site" evidence="10">
    <location>
        <position position="262"/>
    </location>
    <ligand>
        <name>ATP</name>
        <dbReference type="ChEBI" id="CHEBI:30616"/>
        <note>ligand shared between two neighboring subunits</note>
    </ligand>
</feature>
<feature type="domain" description="S-adenosylmethionine synthetase C-terminal" evidence="15">
    <location>
        <begin position="233"/>
        <end position="371"/>
    </location>
</feature>
<dbReference type="Pfam" id="PF00438">
    <property type="entry name" value="S-AdoMet_synt_N"/>
    <property type="match status" value="1"/>
</dbReference>
<comment type="subcellular location">
    <subcellularLocation>
        <location evidence="10 11">Cytoplasm</location>
    </subcellularLocation>
</comment>
<dbReference type="Pfam" id="PF02772">
    <property type="entry name" value="S-AdoMet_synt_M"/>
    <property type="match status" value="1"/>
</dbReference>
<feature type="binding site" description="in other chain" evidence="10">
    <location>
        <position position="99"/>
    </location>
    <ligand>
        <name>L-methionine</name>
        <dbReference type="ChEBI" id="CHEBI:57844"/>
        <note>ligand shared between two neighboring subunits</note>
    </ligand>
</feature>
<evidence type="ECO:0000256" key="1">
    <source>
        <dbReference type="ARBA" id="ARBA00005224"/>
    </source>
</evidence>
<evidence type="ECO:0000256" key="6">
    <source>
        <dbReference type="ARBA" id="ARBA00022741"/>
    </source>
</evidence>
<feature type="binding site" description="in other chain" evidence="10">
    <location>
        <begin position="230"/>
        <end position="231"/>
    </location>
    <ligand>
        <name>ATP</name>
        <dbReference type="ChEBI" id="CHEBI:30616"/>
        <note>ligand shared between two neighboring subunits</note>
    </ligand>
</feature>
<keyword evidence="7 10" id="KW-0067">ATP-binding</keyword>
<feature type="region of interest" description="Flexible loop" evidence="10">
    <location>
        <begin position="99"/>
        <end position="109"/>
    </location>
</feature>
<dbReference type="InterPro" id="IPR022629">
    <property type="entry name" value="S-AdoMet_synt_central"/>
</dbReference>
<dbReference type="CDD" id="cd18079">
    <property type="entry name" value="S-AdoMet_synt"/>
    <property type="match status" value="1"/>
</dbReference>
<comment type="cofactor">
    <cofactor evidence="10">
        <name>K(+)</name>
        <dbReference type="ChEBI" id="CHEBI:29103"/>
    </cofactor>
    <text evidence="10">Binds 1 potassium ion per subunit.</text>
</comment>
<dbReference type="HAMAP" id="MF_00086">
    <property type="entry name" value="S_AdoMet_synth1"/>
    <property type="match status" value="1"/>
</dbReference>
<keyword evidence="9 10" id="KW-0630">Potassium</keyword>
<feature type="binding site" description="in other chain" evidence="10">
    <location>
        <position position="15"/>
    </location>
    <ligand>
        <name>ATP</name>
        <dbReference type="ChEBI" id="CHEBI:30616"/>
        <note>ligand shared between two neighboring subunits</note>
    </ligand>
</feature>
<evidence type="ECO:0000256" key="11">
    <source>
        <dbReference type="RuleBase" id="RU000542"/>
    </source>
</evidence>
<evidence type="ECO:0000259" key="15">
    <source>
        <dbReference type="Pfam" id="PF02773"/>
    </source>
</evidence>
<comment type="subunit">
    <text evidence="10">Homotetramer; dimer of dimers.</text>
</comment>
<protein>
    <recommendedName>
        <fullName evidence="10">S-adenosylmethionine synthase</fullName>
        <shortName evidence="10">AdoMet synthase</shortName>
        <ecNumber evidence="10">2.5.1.6</ecNumber>
    </recommendedName>
    <alternativeName>
        <fullName evidence="10">MAT</fullName>
    </alternativeName>
    <alternativeName>
        <fullName evidence="10">Methionine adenosyltransferase</fullName>
    </alternativeName>
</protein>
<dbReference type="Gene3D" id="3.30.300.10">
    <property type="match status" value="3"/>
</dbReference>
<feature type="binding site" evidence="10">
    <location>
        <position position="266"/>
    </location>
    <ligand>
        <name>ATP</name>
        <dbReference type="ChEBI" id="CHEBI:30616"/>
        <note>ligand shared between two neighboring subunits</note>
    </ligand>
</feature>
<dbReference type="GO" id="GO:0004478">
    <property type="term" value="F:methionine adenosyltransferase activity"/>
    <property type="evidence" value="ECO:0007669"/>
    <property type="project" value="UniProtKB-EC"/>
</dbReference>
<comment type="cofactor">
    <cofactor evidence="10">
        <name>Mg(2+)</name>
        <dbReference type="ChEBI" id="CHEBI:18420"/>
    </cofactor>
    <text evidence="10">Binds 2 divalent ions per subunit.</text>
</comment>
<evidence type="ECO:0000256" key="4">
    <source>
        <dbReference type="ARBA" id="ARBA00022679"/>
    </source>
</evidence>
<comment type="similarity">
    <text evidence="2 10 12">Belongs to the AdoMet synthase family.</text>
</comment>
<feature type="binding site" evidence="10">
    <location>
        <position position="239"/>
    </location>
    <ligand>
        <name>L-methionine</name>
        <dbReference type="ChEBI" id="CHEBI:57844"/>
        <note>ligand shared between two neighboring subunits</note>
    </ligand>
</feature>
<evidence type="ECO:0000259" key="13">
    <source>
        <dbReference type="Pfam" id="PF00438"/>
    </source>
</evidence>
<comment type="catalytic activity">
    <reaction evidence="10">
        <text>L-methionine + ATP + H2O = S-adenosyl-L-methionine + phosphate + diphosphate</text>
        <dbReference type="Rhea" id="RHEA:21080"/>
        <dbReference type="ChEBI" id="CHEBI:15377"/>
        <dbReference type="ChEBI" id="CHEBI:30616"/>
        <dbReference type="ChEBI" id="CHEBI:33019"/>
        <dbReference type="ChEBI" id="CHEBI:43474"/>
        <dbReference type="ChEBI" id="CHEBI:57844"/>
        <dbReference type="ChEBI" id="CHEBI:59789"/>
        <dbReference type="EC" id="2.5.1.6"/>
    </reaction>
</comment>
<keyword evidence="5 10" id="KW-0479">Metal-binding</keyword>
<feature type="binding site" evidence="10">
    <location>
        <position position="239"/>
    </location>
    <ligand>
        <name>ATP</name>
        <dbReference type="ChEBI" id="CHEBI:30616"/>
        <note>ligand shared between two neighboring subunits</note>
    </ligand>
</feature>
<dbReference type="EMBL" id="JANPWE010000014">
    <property type="protein sequence ID" value="MCR6546948.1"/>
    <property type="molecule type" value="Genomic_DNA"/>
</dbReference>
<keyword evidence="6 10" id="KW-0547">Nucleotide-binding</keyword>
<proteinExistence type="inferred from homology"/>
<dbReference type="InterPro" id="IPR002133">
    <property type="entry name" value="S-AdoMet_synthetase"/>
</dbReference>
<evidence type="ECO:0000313" key="17">
    <source>
        <dbReference type="Proteomes" id="UP001524944"/>
    </source>
</evidence>
<dbReference type="PANTHER" id="PTHR11964">
    <property type="entry name" value="S-ADENOSYLMETHIONINE SYNTHETASE"/>
    <property type="match status" value="1"/>
</dbReference>
<dbReference type="RefSeq" id="WP_089610524.1">
    <property type="nucleotide sequence ID" value="NZ_CP022121.1"/>
</dbReference>
<evidence type="ECO:0000256" key="5">
    <source>
        <dbReference type="ARBA" id="ARBA00022723"/>
    </source>
</evidence>
<keyword evidence="8 10" id="KW-0460">Magnesium</keyword>
<feature type="binding site" description="in other chain" evidence="10">
    <location>
        <begin position="164"/>
        <end position="166"/>
    </location>
    <ligand>
        <name>ATP</name>
        <dbReference type="ChEBI" id="CHEBI:30616"/>
        <note>ligand shared between two neighboring subunits</note>
    </ligand>
</feature>
<evidence type="ECO:0000256" key="3">
    <source>
        <dbReference type="ARBA" id="ARBA00022563"/>
    </source>
</evidence>
<comment type="pathway">
    <text evidence="1 10">Amino-acid biosynthesis; S-adenosyl-L-methionine biosynthesis; S-adenosyl-L-methionine from L-methionine: step 1/1.</text>
</comment>
<evidence type="ECO:0000256" key="2">
    <source>
        <dbReference type="ARBA" id="ARBA00009685"/>
    </source>
</evidence>
<evidence type="ECO:0000256" key="10">
    <source>
        <dbReference type="HAMAP-Rule" id="MF_00086"/>
    </source>
</evidence>
<keyword evidence="10" id="KW-0963">Cytoplasm</keyword>
<evidence type="ECO:0000313" key="16">
    <source>
        <dbReference type="EMBL" id="MCR6546948.1"/>
    </source>
</evidence>